<evidence type="ECO:0000256" key="1">
    <source>
        <dbReference type="SAM" id="SignalP"/>
    </source>
</evidence>
<evidence type="ECO:0000313" key="2">
    <source>
        <dbReference type="EMBL" id="PQJ62220.1"/>
    </source>
</evidence>
<keyword evidence="1" id="KW-0732">Signal</keyword>
<feature type="chain" id="PRO_5015448482" description="DUF3157 domain-containing protein" evidence="1">
    <location>
        <begin position="23"/>
        <end position="205"/>
    </location>
</feature>
<dbReference type="Proteomes" id="UP000238730">
    <property type="component" value="Unassembled WGS sequence"/>
</dbReference>
<accession>A0A2S7VKP0</accession>
<dbReference type="EMBL" id="MSCJ01000003">
    <property type="protein sequence ID" value="PQJ62220.1"/>
    <property type="molecule type" value="Genomic_DNA"/>
</dbReference>
<dbReference type="AlphaFoldDB" id="A0A2S7VKP0"/>
<sequence length="205" mass="22961">MKTTTQLGLFVVALTTVQPVWAADQTVTLEDGRQVILHDDFTWQYNQPSTKTLTSEHSHSKTSVTSQAVPLKANSETQNAIPLVTASKTVDVSLSKPKNIQQLSNSGVDILLQAPQYKDGQLIIPTMLTNQGSKSVMSIALRVTLNNADNQKIESQDVTLWRSIKRMPDTYFRAKTQQKGKDIIFTVPKMNDYKIQTEIIDVELW</sequence>
<dbReference type="Pfam" id="PF11355">
    <property type="entry name" value="DUF3157"/>
    <property type="match status" value="1"/>
</dbReference>
<feature type="signal peptide" evidence="1">
    <location>
        <begin position="1"/>
        <end position="22"/>
    </location>
</feature>
<dbReference type="OrthoDB" id="5593708at2"/>
<dbReference type="RefSeq" id="WP_105062039.1">
    <property type="nucleotide sequence ID" value="NZ_MSCJ01000003.1"/>
</dbReference>
<comment type="caution">
    <text evidence="2">The sequence shown here is derived from an EMBL/GenBank/DDBJ whole genome shotgun (WGS) entry which is preliminary data.</text>
</comment>
<dbReference type="InterPro" id="IPR021501">
    <property type="entry name" value="DUF3157"/>
</dbReference>
<reference evidence="2 3" key="1">
    <citation type="submission" date="2016-12" db="EMBL/GenBank/DDBJ databases">
        <title>Diversity of luminous bacteria.</title>
        <authorList>
            <person name="Yoshizawa S."/>
            <person name="Kogure K."/>
        </authorList>
    </citation>
    <scope>NUCLEOTIDE SEQUENCE [LARGE SCALE GENOMIC DNA]</scope>
    <source>
        <strain evidence="2 3">LC1-200</strain>
    </source>
</reference>
<evidence type="ECO:0000313" key="3">
    <source>
        <dbReference type="Proteomes" id="UP000238730"/>
    </source>
</evidence>
<name>A0A2S7VKP0_PHOAN</name>
<protein>
    <recommendedName>
        <fullName evidence="4">DUF3157 domain-containing protein</fullName>
    </recommendedName>
</protein>
<evidence type="ECO:0008006" key="4">
    <source>
        <dbReference type="Google" id="ProtNLM"/>
    </source>
</evidence>
<proteinExistence type="predicted"/>
<organism evidence="2 3">
    <name type="scientific">Photobacterium angustum</name>
    <dbReference type="NCBI Taxonomy" id="661"/>
    <lineage>
        <taxon>Bacteria</taxon>
        <taxon>Pseudomonadati</taxon>
        <taxon>Pseudomonadota</taxon>
        <taxon>Gammaproteobacteria</taxon>
        <taxon>Vibrionales</taxon>
        <taxon>Vibrionaceae</taxon>
        <taxon>Photobacterium</taxon>
    </lineage>
</organism>
<gene>
    <name evidence="2" type="ORF">BTO08_18425</name>
</gene>